<dbReference type="AlphaFoldDB" id="A0A0E2YYM0"/>
<dbReference type="Pfam" id="PF13505">
    <property type="entry name" value="OMP_b-brl"/>
    <property type="match status" value="2"/>
</dbReference>
<proteinExistence type="predicted"/>
<feature type="domain" description="Outer membrane protein beta-barrel" evidence="2">
    <location>
        <begin position="259"/>
        <end position="394"/>
    </location>
</feature>
<dbReference type="Gene3D" id="2.40.160.20">
    <property type="match status" value="2"/>
</dbReference>
<evidence type="ECO:0000256" key="1">
    <source>
        <dbReference type="ARBA" id="ARBA00022729"/>
    </source>
</evidence>
<dbReference type="HOGENOM" id="CLU_694135_0_0_6"/>
<gene>
    <name evidence="3" type="ORF">IB75_14965</name>
</gene>
<dbReference type="Proteomes" id="UP000028839">
    <property type="component" value="Unassembled WGS sequence"/>
</dbReference>
<evidence type="ECO:0000313" key="4">
    <source>
        <dbReference type="Proteomes" id="UP000028839"/>
    </source>
</evidence>
<protein>
    <recommendedName>
        <fullName evidence="2">Outer membrane protein beta-barrel domain-containing protein</fullName>
    </recommendedName>
</protein>
<evidence type="ECO:0000259" key="2">
    <source>
        <dbReference type="Pfam" id="PF13505"/>
    </source>
</evidence>
<keyword evidence="1" id="KW-0732">Signal</keyword>
<sequence>MSSKHNLFSITILLLVLMPLTVQANELAGIRPYLQPRLGFENSFYNYTKPDAVSDVRLESPSEEPHIGATLGADLGRYWGIEFAYDYIKTNLLQTSGKKAGDYATTTWLGQLRFRYPLLQDRLVPYLLAGGGIGIGEFSGREDFSFTGGGSDTVPLGVVGGGAEYFITDNIALGVEAKYYFGFHPEISISTEERELTLDAVGVTANMRVYLDQLATGKYAWLGEQRPARDKDAMRGYLSLRGGVAFLTDRNAVPEASFDSTSGPWPSGSIGMNFNKHWGVELAGDYGRTQLRSPVLGKITGYPIWTISALGRFRYPLLNDKLSPYLLAGPGLGFAEIGDPDQPLSVTGLSGGQDNSIVAIFGAGVDYFIGYNVAFNLEVKRAAFFNTQVKINGQSETLSPEFVSLTAGIRVFFP</sequence>
<dbReference type="InterPro" id="IPR027385">
    <property type="entry name" value="Beta-barrel_OMP"/>
</dbReference>
<dbReference type="SUPFAM" id="SSF56925">
    <property type="entry name" value="OMPA-like"/>
    <property type="match status" value="2"/>
</dbReference>
<organism evidence="3 4">
    <name type="scientific">Nitrosococcus oceani C-27</name>
    <dbReference type="NCBI Taxonomy" id="314279"/>
    <lineage>
        <taxon>Bacteria</taxon>
        <taxon>Pseudomonadati</taxon>
        <taxon>Pseudomonadota</taxon>
        <taxon>Gammaproteobacteria</taxon>
        <taxon>Chromatiales</taxon>
        <taxon>Chromatiaceae</taxon>
        <taxon>Nitrosococcus</taxon>
    </lineage>
</organism>
<feature type="domain" description="Outer membrane protein beta-barrel" evidence="2">
    <location>
        <begin position="12"/>
        <end position="183"/>
    </location>
</feature>
<accession>A0A0E2YYM0</accession>
<comment type="caution">
    <text evidence="3">The sequence shown here is derived from an EMBL/GenBank/DDBJ whole genome shotgun (WGS) entry which is preliminary data.</text>
</comment>
<evidence type="ECO:0000313" key="3">
    <source>
        <dbReference type="EMBL" id="KFI18294.1"/>
    </source>
</evidence>
<dbReference type="OrthoDB" id="1149075at2"/>
<dbReference type="InterPro" id="IPR011250">
    <property type="entry name" value="OMP/PagP_B-barrel"/>
</dbReference>
<dbReference type="EMBL" id="JPGN01000085">
    <property type="protein sequence ID" value="KFI18294.1"/>
    <property type="molecule type" value="Genomic_DNA"/>
</dbReference>
<name>A0A0E2YYM0_9GAMM</name>
<reference evidence="3 4" key="1">
    <citation type="submission" date="2014-07" db="EMBL/GenBank/DDBJ databases">
        <title>Comparative analysis of Nitrosococcus oceani genome inventories of strains from Pacific and Atlantic gyres.</title>
        <authorList>
            <person name="Lim C.K."/>
            <person name="Wang L."/>
            <person name="Sayavedra-Soto L.A."/>
            <person name="Klotz M.G."/>
        </authorList>
    </citation>
    <scope>NUCLEOTIDE SEQUENCE [LARGE SCALE GENOMIC DNA]</scope>
    <source>
        <strain evidence="3 4">C-27</strain>
    </source>
</reference>